<dbReference type="AlphaFoldDB" id="A0A914H9D0"/>
<protein>
    <submittedName>
        <fullName evidence="4">Transposase</fullName>
    </submittedName>
</protein>
<evidence type="ECO:0000256" key="2">
    <source>
        <dbReference type="SAM" id="SignalP"/>
    </source>
</evidence>
<keyword evidence="2" id="KW-0732">Signal</keyword>
<feature type="signal peptide" evidence="2">
    <location>
        <begin position="1"/>
        <end position="23"/>
    </location>
</feature>
<organism evidence="3 4">
    <name type="scientific">Globodera rostochiensis</name>
    <name type="common">Golden nematode worm</name>
    <name type="synonym">Heterodera rostochiensis</name>
    <dbReference type="NCBI Taxonomy" id="31243"/>
    <lineage>
        <taxon>Eukaryota</taxon>
        <taxon>Metazoa</taxon>
        <taxon>Ecdysozoa</taxon>
        <taxon>Nematoda</taxon>
        <taxon>Chromadorea</taxon>
        <taxon>Rhabditida</taxon>
        <taxon>Tylenchina</taxon>
        <taxon>Tylenchomorpha</taxon>
        <taxon>Tylenchoidea</taxon>
        <taxon>Heteroderidae</taxon>
        <taxon>Heteroderinae</taxon>
        <taxon>Globodera</taxon>
    </lineage>
</organism>
<feature type="region of interest" description="Disordered" evidence="1">
    <location>
        <begin position="80"/>
        <end position="137"/>
    </location>
</feature>
<evidence type="ECO:0000313" key="4">
    <source>
        <dbReference type="WBParaSite" id="Gr19_v10_g15002.t1"/>
    </source>
</evidence>
<keyword evidence="3" id="KW-1185">Reference proteome</keyword>
<proteinExistence type="predicted"/>
<dbReference type="WBParaSite" id="Gr19_v10_g15002.t1">
    <property type="protein sequence ID" value="Gr19_v10_g15002.t1"/>
    <property type="gene ID" value="Gr19_v10_g15002"/>
</dbReference>
<accession>A0A914H9D0</accession>
<feature type="compositionally biased region" description="Polar residues" evidence="1">
    <location>
        <begin position="82"/>
        <end position="111"/>
    </location>
</feature>
<feature type="region of interest" description="Disordered" evidence="1">
    <location>
        <begin position="306"/>
        <end position="335"/>
    </location>
</feature>
<feature type="compositionally biased region" description="Polar residues" evidence="1">
    <location>
        <begin position="120"/>
        <end position="135"/>
    </location>
</feature>
<dbReference type="Proteomes" id="UP000887572">
    <property type="component" value="Unplaced"/>
</dbReference>
<sequence length="335" mass="38927">MEEFWILILVAFFVTMSLDKAESVQFEELEELPLQTFDELFVEEWWDKDEADDLKTPAPTNFRQNIHHQIDRQNDQLGQIEPNLTDQNPPLTASDHSGQIEPNSTDQNPPLTESDHSGQFEPNSTNQNPSLTASDQSDKIGQIEPNLTNQIHPLPESDQSDNAINGEELNEITSNENIAEDERRRKIIDKFHAIKDELKQKEKFDQRKAELKRAGLKNSYPNQINETVAKELGLSFTTIYKWKRELGQTAPNHKYAHSEQKEIMKRYYEIKDKKTPKIKEEDIAKKLKIGTRTLCNWKKQFKRQQFHQNSVDGHSVEENAAENVQKIENSNSERF</sequence>
<evidence type="ECO:0000313" key="3">
    <source>
        <dbReference type="Proteomes" id="UP000887572"/>
    </source>
</evidence>
<reference evidence="4" key="1">
    <citation type="submission" date="2022-11" db="UniProtKB">
        <authorList>
            <consortium name="WormBaseParasite"/>
        </authorList>
    </citation>
    <scope>IDENTIFICATION</scope>
</reference>
<feature type="compositionally biased region" description="Polar residues" evidence="1">
    <location>
        <begin position="326"/>
        <end position="335"/>
    </location>
</feature>
<feature type="chain" id="PRO_5037296369" evidence="2">
    <location>
        <begin position="24"/>
        <end position="335"/>
    </location>
</feature>
<evidence type="ECO:0000256" key="1">
    <source>
        <dbReference type="SAM" id="MobiDB-lite"/>
    </source>
</evidence>
<name>A0A914H9D0_GLORO</name>